<evidence type="ECO:0000313" key="3">
    <source>
        <dbReference type="Proteomes" id="UP001634747"/>
    </source>
</evidence>
<proteinExistence type="predicted"/>
<evidence type="ECO:0000313" key="2">
    <source>
        <dbReference type="EMBL" id="MFN2975398.1"/>
    </source>
</evidence>
<feature type="transmembrane region" description="Helical" evidence="1">
    <location>
        <begin position="6"/>
        <end position="29"/>
    </location>
</feature>
<feature type="transmembrane region" description="Helical" evidence="1">
    <location>
        <begin position="137"/>
        <end position="157"/>
    </location>
</feature>
<reference evidence="2 3" key="1">
    <citation type="submission" date="2024-12" db="EMBL/GenBank/DDBJ databases">
        <authorList>
            <person name="Lee Y."/>
        </authorList>
    </citation>
    <scope>NUCLEOTIDE SEQUENCE [LARGE SCALE GENOMIC DNA]</scope>
    <source>
        <strain evidence="2 3">03SUJ4</strain>
    </source>
</reference>
<organism evidence="2 3">
    <name type="scientific">Terriglobus aquaticus</name>
    <dbReference type="NCBI Taxonomy" id="940139"/>
    <lineage>
        <taxon>Bacteria</taxon>
        <taxon>Pseudomonadati</taxon>
        <taxon>Acidobacteriota</taxon>
        <taxon>Terriglobia</taxon>
        <taxon>Terriglobales</taxon>
        <taxon>Acidobacteriaceae</taxon>
        <taxon>Terriglobus</taxon>
    </lineage>
</organism>
<dbReference type="Proteomes" id="UP001634747">
    <property type="component" value="Unassembled WGS sequence"/>
</dbReference>
<gene>
    <name evidence="2" type="ORF">ACK2TP_06460</name>
</gene>
<dbReference type="Gene3D" id="1.10.287.70">
    <property type="match status" value="1"/>
</dbReference>
<accession>A0ABW9KJK3</accession>
<dbReference type="SUPFAM" id="SSF81324">
    <property type="entry name" value="Voltage-gated potassium channels"/>
    <property type="match status" value="1"/>
</dbReference>
<sequence>MLLVRLQQISGIAIVLLILLDVFLTVLYARMGSGLLSPHLSRLVWLAFRGLGRIFPRNCDRIASFCGPVILVFLVFVWTLGLTVGNGLLFHPVLGSAIQTSSGKTPTDFVSALYAGGSSISIVGAGDFSPQVSRYRLIYLFNSVVGLSVTSLTLTYLMQIYSQLQQRNTFALKIYLATCRTGDAAVLVAGLAPGGEWSHGTSVLWELAADIAAVKEAHHFYPILFYMRFTEQYYSLSFATMVLLDTVTIIRSALSDQNATVQQLRALDQIWEGSLLLLTSLEKTFLPQGVPPTQPPTSQQRELWEKRTSKAITQLREAGLDTSDYTNAGSKYIQLRTVWDSHIQTLAPSMLYSMQQIDPATYGQAH</sequence>
<dbReference type="RefSeq" id="WP_263413074.1">
    <property type="nucleotide sequence ID" value="NZ_BAABBH010000001.1"/>
</dbReference>
<keyword evidence="1" id="KW-0812">Transmembrane</keyword>
<keyword evidence="1" id="KW-1133">Transmembrane helix</keyword>
<feature type="transmembrane region" description="Helical" evidence="1">
    <location>
        <begin position="62"/>
        <end position="84"/>
    </location>
</feature>
<dbReference type="EMBL" id="JBJYXY010000001">
    <property type="protein sequence ID" value="MFN2975398.1"/>
    <property type="molecule type" value="Genomic_DNA"/>
</dbReference>
<evidence type="ECO:0000256" key="1">
    <source>
        <dbReference type="SAM" id="Phobius"/>
    </source>
</evidence>
<protein>
    <recommendedName>
        <fullName evidence="4">Ion channel</fullName>
    </recommendedName>
</protein>
<comment type="caution">
    <text evidence="2">The sequence shown here is derived from an EMBL/GenBank/DDBJ whole genome shotgun (WGS) entry which is preliminary data.</text>
</comment>
<evidence type="ECO:0008006" key="4">
    <source>
        <dbReference type="Google" id="ProtNLM"/>
    </source>
</evidence>
<name>A0ABW9KJK3_9BACT</name>
<keyword evidence="1" id="KW-0472">Membrane</keyword>
<keyword evidence="3" id="KW-1185">Reference proteome</keyword>